<dbReference type="InterPro" id="IPR057555">
    <property type="entry name" value="SAC9_GBDL_1st"/>
</dbReference>
<dbReference type="Proteomes" id="UP001415857">
    <property type="component" value="Unassembled WGS sequence"/>
</dbReference>
<evidence type="ECO:0000256" key="1">
    <source>
        <dbReference type="SAM" id="SignalP"/>
    </source>
</evidence>
<organism evidence="3 4">
    <name type="scientific">Liquidambar formosana</name>
    <name type="common">Formosan gum</name>
    <dbReference type="NCBI Taxonomy" id="63359"/>
    <lineage>
        <taxon>Eukaryota</taxon>
        <taxon>Viridiplantae</taxon>
        <taxon>Streptophyta</taxon>
        <taxon>Embryophyta</taxon>
        <taxon>Tracheophyta</taxon>
        <taxon>Spermatophyta</taxon>
        <taxon>Magnoliopsida</taxon>
        <taxon>eudicotyledons</taxon>
        <taxon>Gunneridae</taxon>
        <taxon>Pentapetalae</taxon>
        <taxon>Saxifragales</taxon>
        <taxon>Altingiaceae</taxon>
        <taxon>Liquidambar</taxon>
    </lineage>
</organism>
<dbReference type="AlphaFoldDB" id="A0AAP0S881"/>
<dbReference type="PROSITE" id="PS01159">
    <property type="entry name" value="WW_DOMAIN_1"/>
    <property type="match status" value="1"/>
</dbReference>
<dbReference type="Pfam" id="PF24790">
    <property type="entry name" value="SAC9_GBDL_1st"/>
    <property type="match status" value="1"/>
</dbReference>
<reference evidence="3 4" key="1">
    <citation type="journal article" date="2024" name="Plant J.">
        <title>Genome sequences and population genomics reveal climatic adaptation and genomic divergence between two closely related sweetgum species.</title>
        <authorList>
            <person name="Xu W.Q."/>
            <person name="Ren C.Q."/>
            <person name="Zhang X.Y."/>
            <person name="Comes H.P."/>
            <person name="Liu X.H."/>
            <person name="Li Y.G."/>
            <person name="Kettle C.J."/>
            <person name="Jalonen R."/>
            <person name="Gaisberger H."/>
            <person name="Ma Y.Z."/>
            <person name="Qiu Y.X."/>
        </authorList>
    </citation>
    <scope>NUCLEOTIDE SEQUENCE [LARGE SCALE GENOMIC DNA]</scope>
    <source>
        <strain evidence="3">Hangzhou</strain>
    </source>
</reference>
<dbReference type="PROSITE" id="PS50020">
    <property type="entry name" value="WW_DOMAIN_2"/>
    <property type="match status" value="1"/>
</dbReference>
<comment type="caution">
    <text evidence="3">The sequence shown here is derived from an EMBL/GenBank/DDBJ whole genome shotgun (WGS) entry which is preliminary data.</text>
</comment>
<evidence type="ECO:0000259" key="2">
    <source>
        <dbReference type="PROSITE" id="PS50020"/>
    </source>
</evidence>
<sequence length="477" mass="52479">MLLVFLALSKFLWKQCRRLGISLDSDLAFGYQSMDNYGGYIAPLPPGWEKRSDAVTGKTYYIDHNTRTTTWMHPCPDKPWKRFDMTFEEFKRSTILSPVSQVADLFLLAGDIHATLYTGSKAMHSQILSIFNEDAGKFKQFSVAQNMKITLQRRYKNAVVDSSRQKQLEMFLGMRLFKHLPSVPLQPLHVLSRPSGCFLKPVASMFPSSNDGASLLSFKTKDLIWVCPLGADVVELFIYLGEPCHVCQLLLTISHGADDSTFPSTVDVRTGRSLDGLKLVLEGASIPQCVNGTNLLIPLPGPVSAEDMAVTGAGARLHAQDTSSLSLLYDFEELEGELDFLTRVVAITFYPTVSGRSPMTLGEIEVLGVSLPWRGILTNEGPGARLWELDEKCQNESNPFVSGIDTNPFSGTSISNDNVSTPMQPDASANHWLDLLTGEETLPKSVSLPAMGNVMYEGGNLLDFLDEAVIEHSGAEA</sequence>
<dbReference type="SMART" id="SM00456">
    <property type="entry name" value="WW"/>
    <property type="match status" value="1"/>
</dbReference>
<accession>A0AAP0S881</accession>
<keyword evidence="4" id="KW-1185">Reference proteome</keyword>
<dbReference type="Gene3D" id="2.20.70.10">
    <property type="match status" value="1"/>
</dbReference>
<feature type="signal peptide" evidence="1">
    <location>
        <begin position="1"/>
        <end position="18"/>
    </location>
</feature>
<evidence type="ECO:0000313" key="3">
    <source>
        <dbReference type="EMBL" id="KAK9289186.1"/>
    </source>
</evidence>
<evidence type="ECO:0000313" key="4">
    <source>
        <dbReference type="Proteomes" id="UP001415857"/>
    </source>
</evidence>
<protein>
    <recommendedName>
        <fullName evidence="2">WW domain-containing protein</fullName>
    </recommendedName>
</protein>
<dbReference type="InterPro" id="IPR001202">
    <property type="entry name" value="WW_dom"/>
</dbReference>
<name>A0AAP0S881_LIQFO</name>
<dbReference type="Pfam" id="PF00397">
    <property type="entry name" value="WW"/>
    <property type="match status" value="1"/>
</dbReference>
<dbReference type="EMBL" id="JBBPBK010000003">
    <property type="protein sequence ID" value="KAK9289186.1"/>
    <property type="molecule type" value="Genomic_DNA"/>
</dbReference>
<feature type="domain" description="WW" evidence="2">
    <location>
        <begin position="42"/>
        <end position="76"/>
    </location>
</feature>
<gene>
    <name evidence="3" type="ORF">L1049_017660</name>
</gene>
<dbReference type="PANTHER" id="PTHR46817">
    <property type="entry name" value="PHOSPHOINOSITIDE PHOSPHATASE SAC9-RELATED"/>
    <property type="match status" value="1"/>
</dbReference>
<proteinExistence type="predicted"/>
<dbReference type="PANTHER" id="PTHR46817:SF1">
    <property type="entry name" value="SAC DOMAIN-CONTAINING PROTEIN"/>
    <property type="match status" value="1"/>
</dbReference>
<keyword evidence="1" id="KW-0732">Signal</keyword>
<dbReference type="InterPro" id="IPR036020">
    <property type="entry name" value="WW_dom_sf"/>
</dbReference>
<dbReference type="CDD" id="cd00201">
    <property type="entry name" value="WW"/>
    <property type="match status" value="1"/>
</dbReference>
<dbReference type="SUPFAM" id="SSF51045">
    <property type="entry name" value="WW domain"/>
    <property type="match status" value="1"/>
</dbReference>
<feature type="chain" id="PRO_5043019978" description="WW domain-containing protein" evidence="1">
    <location>
        <begin position="19"/>
        <end position="477"/>
    </location>
</feature>